<dbReference type="EMBL" id="JAPCWZ010000006">
    <property type="protein sequence ID" value="KAK8859899.1"/>
    <property type="molecule type" value="Genomic_DNA"/>
</dbReference>
<evidence type="ECO:0000256" key="1">
    <source>
        <dbReference type="SAM" id="MobiDB-lite"/>
    </source>
</evidence>
<organism evidence="2 3">
    <name type="scientific">Apiospora arundinis</name>
    <dbReference type="NCBI Taxonomy" id="335852"/>
    <lineage>
        <taxon>Eukaryota</taxon>
        <taxon>Fungi</taxon>
        <taxon>Dikarya</taxon>
        <taxon>Ascomycota</taxon>
        <taxon>Pezizomycotina</taxon>
        <taxon>Sordariomycetes</taxon>
        <taxon>Xylariomycetidae</taxon>
        <taxon>Amphisphaeriales</taxon>
        <taxon>Apiosporaceae</taxon>
        <taxon>Apiospora</taxon>
    </lineage>
</organism>
<feature type="region of interest" description="Disordered" evidence="1">
    <location>
        <begin position="105"/>
        <end position="140"/>
    </location>
</feature>
<feature type="region of interest" description="Disordered" evidence="1">
    <location>
        <begin position="1"/>
        <end position="40"/>
    </location>
</feature>
<feature type="compositionally biased region" description="Low complexity" evidence="1">
    <location>
        <begin position="10"/>
        <end position="34"/>
    </location>
</feature>
<protein>
    <submittedName>
        <fullName evidence="2">Uncharacterized protein</fullName>
    </submittedName>
</protein>
<comment type="caution">
    <text evidence="2">The sequence shown here is derived from an EMBL/GenBank/DDBJ whole genome shotgun (WGS) entry which is preliminary data.</text>
</comment>
<dbReference type="Proteomes" id="UP001390339">
    <property type="component" value="Unassembled WGS sequence"/>
</dbReference>
<keyword evidence="3" id="KW-1185">Reference proteome</keyword>
<gene>
    <name evidence="2" type="ORF">PGQ11_010633</name>
</gene>
<sequence>MATRPPKAQYSSSSSTSSASSYSSSDSDLSAPSPFRASMDPISRPIASVEVLRCMRCARSVEATSTDDPASTGMVRVGHNIYYCSRNLAVRGNLRRLAQPAIRRPPSTLGYASHLSATSNLRADEPPIGESDMQQPEVAA</sequence>
<proteinExistence type="predicted"/>
<accession>A0ABR2IA77</accession>
<name>A0ABR2IA77_9PEZI</name>
<reference evidence="2 3" key="1">
    <citation type="journal article" date="2024" name="IMA Fungus">
        <title>Apiospora arundinis, a panoply of carbohydrate-active enzymes and secondary metabolites.</title>
        <authorList>
            <person name="Sorensen T."/>
            <person name="Petersen C."/>
            <person name="Muurmann A.T."/>
            <person name="Christiansen J.V."/>
            <person name="Brundto M.L."/>
            <person name="Overgaard C.K."/>
            <person name="Boysen A.T."/>
            <person name="Wollenberg R.D."/>
            <person name="Larsen T.O."/>
            <person name="Sorensen J.L."/>
            <person name="Nielsen K.L."/>
            <person name="Sondergaard T.E."/>
        </authorList>
    </citation>
    <scope>NUCLEOTIDE SEQUENCE [LARGE SCALE GENOMIC DNA]</scope>
    <source>
        <strain evidence="2 3">AAU 773</strain>
    </source>
</reference>
<evidence type="ECO:0000313" key="2">
    <source>
        <dbReference type="EMBL" id="KAK8859899.1"/>
    </source>
</evidence>
<evidence type="ECO:0000313" key="3">
    <source>
        <dbReference type="Proteomes" id="UP001390339"/>
    </source>
</evidence>